<gene>
    <name evidence="8" type="ordered locus">Dshi_1528</name>
</gene>
<evidence type="ECO:0000313" key="8">
    <source>
        <dbReference type="EMBL" id="ABV93270.1"/>
    </source>
</evidence>
<evidence type="ECO:0008006" key="10">
    <source>
        <dbReference type="Google" id="ProtNLM"/>
    </source>
</evidence>
<dbReference type="PANTHER" id="PTHR30636:SF3">
    <property type="entry name" value="UPF0701 PROTEIN YICC"/>
    <property type="match status" value="1"/>
</dbReference>
<evidence type="ECO:0000313" key="9">
    <source>
        <dbReference type="Proteomes" id="UP000006833"/>
    </source>
</evidence>
<evidence type="ECO:0000259" key="7">
    <source>
        <dbReference type="Pfam" id="PF08340"/>
    </source>
</evidence>
<comment type="similarity">
    <text evidence="5">Belongs to the YicC/YloC family.</text>
</comment>
<evidence type="ECO:0000256" key="1">
    <source>
        <dbReference type="ARBA" id="ARBA00001968"/>
    </source>
</evidence>
<dbReference type="eggNOG" id="COG1561">
    <property type="taxonomic scope" value="Bacteria"/>
</dbReference>
<feature type="domain" description="Endoribonuclease YicC-like N-terminal" evidence="6">
    <location>
        <begin position="1"/>
        <end position="155"/>
    </location>
</feature>
<sequence>MTGFATREGSFEDWTWTWDIRAVNGRGLDVKLRLPDWLPGLDRAVRARIAKAAKRGNISVALRLNRAFGSGQSVNAEALDAALRALSDLTLRADQAGVQLSPPNALDLLNFRGISETAPLSDEALSSLQAALLVDLDAALPAFVESREREGAATAAGLTEALDQVAGHLATARRLAKARRDTQASRLKTATAQILEAAGEGAPDPQRIAQELALLFVKADVAEELDRLDTHVSSACEILNADASMGRKLDFLMQEFNREANTLCSKSADAALTQVGLDLKVLIDQMREQVQNLE</sequence>
<dbReference type="GO" id="GO:0004521">
    <property type="term" value="F:RNA endonuclease activity"/>
    <property type="evidence" value="ECO:0007669"/>
    <property type="project" value="InterPro"/>
</dbReference>
<dbReference type="PANTHER" id="PTHR30636">
    <property type="entry name" value="UPF0701 PROTEIN YICC"/>
    <property type="match status" value="1"/>
</dbReference>
<dbReference type="AlphaFoldDB" id="A8LK71"/>
<keyword evidence="4" id="KW-0378">Hydrolase</keyword>
<dbReference type="Pfam" id="PF08340">
    <property type="entry name" value="YicC-like_C"/>
    <property type="match status" value="1"/>
</dbReference>
<keyword evidence="2" id="KW-0540">Nuclease</keyword>
<reference evidence="9" key="1">
    <citation type="journal article" date="2010" name="ISME J.">
        <title>The complete genome sequence of the algal symbiont Dinoroseobacter shibae: a hitchhiker's guide to life in the sea.</title>
        <authorList>
            <person name="Wagner-Dobler I."/>
            <person name="Ballhausen B."/>
            <person name="Berger M."/>
            <person name="Brinkhoff T."/>
            <person name="Buchholz I."/>
            <person name="Bunk B."/>
            <person name="Cypionka H."/>
            <person name="Daniel R."/>
            <person name="Drepper T."/>
            <person name="Gerdts G."/>
            <person name="Hahnke S."/>
            <person name="Han C."/>
            <person name="Jahn D."/>
            <person name="Kalhoefer D."/>
            <person name="Kiss H."/>
            <person name="Klenk H.P."/>
            <person name="Kyrpides N."/>
            <person name="Liebl W."/>
            <person name="Liesegang H."/>
            <person name="Meincke L."/>
            <person name="Pati A."/>
            <person name="Petersen J."/>
            <person name="Piekarski T."/>
            <person name="Pommerenke C."/>
            <person name="Pradella S."/>
            <person name="Pukall R."/>
            <person name="Rabus R."/>
            <person name="Stackebrandt E."/>
            <person name="Thole S."/>
            <person name="Thompson L."/>
            <person name="Tielen P."/>
            <person name="Tomasch J."/>
            <person name="von Jan M."/>
            <person name="Wanphrut N."/>
            <person name="Wichels A."/>
            <person name="Zech H."/>
            <person name="Simon M."/>
        </authorList>
    </citation>
    <scope>NUCLEOTIDE SEQUENCE [LARGE SCALE GENOMIC DNA]</scope>
    <source>
        <strain evidence="9">DSM 16493 / NCIMB 14021 / DFL 12</strain>
    </source>
</reference>
<dbReference type="EMBL" id="CP000830">
    <property type="protein sequence ID" value="ABV93270.1"/>
    <property type="molecule type" value="Genomic_DNA"/>
</dbReference>
<organism evidence="8 9">
    <name type="scientific">Dinoroseobacter shibae (strain DSM 16493 / NCIMB 14021 / DFL 12)</name>
    <dbReference type="NCBI Taxonomy" id="398580"/>
    <lineage>
        <taxon>Bacteria</taxon>
        <taxon>Pseudomonadati</taxon>
        <taxon>Pseudomonadota</taxon>
        <taxon>Alphaproteobacteria</taxon>
        <taxon>Rhodobacterales</taxon>
        <taxon>Roseobacteraceae</taxon>
        <taxon>Dinoroseobacter</taxon>
    </lineage>
</organism>
<protein>
    <recommendedName>
        <fullName evidence="10">YicC family protein</fullName>
    </recommendedName>
</protein>
<evidence type="ECO:0000256" key="4">
    <source>
        <dbReference type="ARBA" id="ARBA00022801"/>
    </source>
</evidence>
<dbReference type="Pfam" id="PF03755">
    <property type="entry name" value="YicC-like_N"/>
    <property type="match status" value="1"/>
</dbReference>
<evidence type="ECO:0000259" key="6">
    <source>
        <dbReference type="Pfam" id="PF03755"/>
    </source>
</evidence>
<evidence type="ECO:0000256" key="2">
    <source>
        <dbReference type="ARBA" id="ARBA00022722"/>
    </source>
</evidence>
<evidence type="ECO:0000256" key="3">
    <source>
        <dbReference type="ARBA" id="ARBA00022759"/>
    </source>
</evidence>
<dbReference type="InterPro" id="IPR005229">
    <property type="entry name" value="YicC/YloC-like"/>
</dbReference>
<feature type="domain" description="Endoribonuclease YicC-like C-terminal" evidence="7">
    <location>
        <begin position="176"/>
        <end position="294"/>
    </location>
</feature>
<dbReference type="HOGENOM" id="CLU_076609_0_1_5"/>
<dbReference type="NCBIfam" id="TIGR00255">
    <property type="entry name" value="YicC/YloC family endoribonuclease"/>
    <property type="match status" value="1"/>
</dbReference>
<dbReference type="GO" id="GO:0016787">
    <property type="term" value="F:hydrolase activity"/>
    <property type="evidence" value="ECO:0007669"/>
    <property type="project" value="UniProtKB-KW"/>
</dbReference>
<accession>A8LK71</accession>
<dbReference type="KEGG" id="dsh:Dshi_1528"/>
<dbReference type="InterPro" id="IPR013551">
    <property type="entry name" value="YicC-like_C"/>
</dbReference>
<dbReference type="Proteomes" id="UP000006833">
    <property type="component" value="Chromosome"/>
</dbReference>
<keyword evidence="3" id="KW-0255">Endonuclease</keyword>
<dbReference type="InterPro" id="IPR013527">
    <property type="entry name" value="YicC-like_N"/>
</dbReference>
<dbReference type="STRING" id="398580.Dshi_1528"/>
<proteinExistence type="inferred from homology"/>
<comment type="cofactor">
    <cofactor evidence="1">
        <name>a divalent metal cation</name>
        <dbReference type="ChEBI" id="CHEBI:60240"/>
    </cofactor>
</comment>
<dbReference type="RefSeq" id="WP_012178200.1">
    <property type="nucleotide sequence ID" value="NC_009952.1"/>
</dbReference>
<keyword evidence="9" id="KW-1185">Reference proteome</keyword>
<name>A8LK71_DINSH</name>
<evidence type="ECO:0000256" key="5">
    <source>
        <dbReference type="ARBA" id="ARBA00035648"/>
    </source>
</evidence>